<sequence>MTGSAGRVSSSDILKIECKINDRTIIGILDTASARNLADSSIIRSDSLSKSNIKIVGVGNSIIYPLGMTKINIDIEGIVSPTEVIVVQNLGCELILGYQFIKENGIIIDSTINKVTCSGPTLKFNDFLKEFRAHRVETSPNIFKKSTGYKECLIKLETQALHYSQPSKCHFGLEKAKILDFEISASGILPNTDKVKAISEFPRPRKQKDIQNRVSYQTPIK</sequence>
<proteinExistence type="predicted"/>
<evidence type="ECO:0000313" key="2">
    <source>
        <dbReference type="Proteomes" id="UP001458880"/>
    </source>
</evidence>
<dbReference type="GO" id="GO:0071897">
    <property type="term" value="P:DNA biosynthetic process"/>
    <property type="evidence" value="ECO:0007669"/>
    <property type="project" value="UniProtKB-ARBA"/>
</dbReference>
<dbReference type="CDD" id="cd00303">
    <property type="entry name" value="retropepsin_like"/>
    <property type="match status" value="1"/>
</dbReference>
<dbReference type="SUPFAM" id="SSF56672">
    <property type="entry name" value="DNA/RNA polymerases"/>
    <property type="match status" value="1"/>
</dbReference>
<reference evidence="1 2" key="1">
    <citation type="journal article" date="2024" name="BMC Genomics">
        <title>De novo assembly and annotation of Popillia japonica's genome with initial clues to its potential as an invasive pest.</title>
        <authorList>
            <person name="Cucini C."/>
            <person name="Boschi S."/>
            <person name="Funari R."/>
            <person name="Cardaioli E."/>
            <person name="Iannotti N."/>
            <person name="Marturano G."/>
            <person name="Paoli F."/>
            <person name="Bruttini M."/>
            <person name="Carapelli A."/>
            <person name="Frati F."/>
            <person name="Nardi F."/>
        </authorList>
    </citation>
    <scope>NUCLEOTIDE SEQUENCE [LARGE SCALE GENOMIC DNA]</scope>
    <source>
        <strain evidence="1">DMR45628</strain>
    </source>
</reference>
<protein>
    <recommendedName>
        <fullName evidence="3">Retropepsins domain-containing protein</fullName>
    </recommendedName>
</protein>
<gene>
    <name evidence="1" type="ORF">QE152_g25241</name>
</gene>
<accession>A0AAW1K2V7</accession>
<comment type="caution">
    <text evidence="1">The sequence shown here is derived from an EMBL/GenBank/DDBJ whole genome shotgun (WGS) entry which is preliminary data.</text>
</comment>
<dbReference type="Gene3D" id="2.40.70.10">
    <property type="entry name" value="Acid Proteases"/>
    <property type="match status" value="1"/>
</dbReference>
<dbReference type="InterPro" id="IPR043502">
    <property type="entry name" value="DNA/RNA_pol_sf"/>
</dbReference>
<dbReference type="EMBL" id="JASPKY010000272">
    <property type="protein sequence ID" value="KAK9711846.1"/>
    <property type="molecule type" value="Genomic_DNA"/>
</dbReference>
<dbReference type="InterPro" id="IPR021109">
    <property type="entry name" value="Peptidase_aspartic_dom_sf"/>
</dbReference>
<dbReference type="SUPFAM" id="SSF50630">
    <property type="entry name" value="Acid proteases"/>
    <property type="match status" value="1"/>
</dbReference>
<keyword evidence="2" id="KW-1185">Reference proteome</keyword>
<name>A0AAW1K2V7_POPJA</name>
<organism evidence="1 2">
    <name type="scientific">Popillia japonica</name>
    <name type="common">Japanese beetle</name>
    <dbReference type="NCBI Taxonomy" id="7064"/>
    <lineage>
        <taxon>Eukaryota</taxon>
        <taxon>Metazoa</taxon>
        <taxon>Ecdysozoa</taxon>
        <taxon>Arthropoda</taxon>
        <taxon>Hexapoda</taxon>
        <taxon>Insecta</taxon>
        <taxon>Pterygota</taxon>
        <taxon>Neoptera</taxon>
        <taxon>Endopterygota</taxon>
        <taxon>Coleoptera</taxon>
        <taxon>Polyphaga</taxon>
        <taxon>Scarabaeiformia</taxon>
        <taxon>Scarabaeidae</taxon>
        <taxon>Rutelinae</taxon>
        <taxon>Popillia</taxon>
    </lineage>
</organism>
<evidence type="ECO:0008006" key="3">
    <source>
        <dbReference type="Google" id="ProtNLM"/>
    </source>
</evidence>
<dbReference type="Proteomes" id="UP001458880">
    <property type="component" value="Unassembled WGS sequence"/>
</dbReference>
<evidence type="ECO:0000313" key="1">
    <source>
        <dbReference type="EMBL" id="KAK9711846.1"/>
    </source>
</evidence>
<dbReference type="AlphaFoldDB" id="A0AAW1K2V7"/>